<dbReference type="Proteomes" id="UP000827976">
    <property type="component" value="Chromosome 18"/>
</dbReference>
<sequence>MKFEKQEEREMENLLDEIPDAIDKHYMHDGLLGDDLFGASDFNNSLLWQRFVESHQYMHHGGEANGNGHARPALSPPLPAVGSSSSLSGSLSSAGEDQIVDELRLLNGFQKMSIGSKPMNASALRKTNFDSSMFKTSYSNVDRRHSPDKDIGASPCPVWASGEQFAVNGGLFDSYRHDALMPSYDSLCTEPFRSSNFGREFFDRGAQNVCGFSSRRVPFTGQSFSESRRNLVDNRSALDSLISSYRLNPKLQYEYPIHDGYVSWPPSSMENVQNMENLQIENSLIIQGDGLHYLPKGLKTSQIDHWQSGGSFGGTSDNWHNLRPHCAPVQPTSYDQLMEIQGGIYHLAKDQQGCRFLQLKFDEGKTQVDMIFNGIIDHVCELMLNPFGNYLMQKLLDVCTEEQRISLILILRRCPYQLVRISLNIHGTRAIQKLIATLKTSQQIALVISALQPGFLELITDANGNHVIKCCLQYLAMENNDFIFDSAAKHCIEIATHQHGCCALLSCITASSGEHQMKLLSAICVNGLLLAQDPYGNYVVQYVLDLKNPMIIAKLASQFEGYYVNLSIQKFSSNVVEKCLKVVSEDHRAKIILELISVPRFELLMQDPFANYVIQSALQSSKGSLHAALVDAIRPHASHLRTSPFCKRIFSRAQLKK</sequence>
<organism evidence="1 2">
    <name type="scientific">Dioscorea alata</name>
    <name type="common">Purple yam</name>
    <dbReference type="NCBI Taxonomy" id="55571"/>
    <lineage>
        <taxon>Eukaryota</taxon>
        <taxon>Viridiplantae</taxon>
        <taxon>Streptophyta</taxon>
        <taxon>Embryophyta</taxon>
        <taxon>Tracheophyta</taxon>
        <taxon>Spermatophyta</taxon>
        <taxon>Magnoliopsida</taxon>
        <taxon>Liliopsida</taxon>
        <taxon>Dioscoreales</taxon>
        <taxon>Dioscoreaceae</taxon>
        <taxon>Dioscorea</taxon>
    </lineage>
</organism>
<proteinExistence type="predicted"/>
<evidence type="ECO:0000313" key="2">
    <source>
        <dbReference type="Proteomes" id="UP000827976"/>
    </source>
</evidence>
<accession>A0ACB7U7D0</accession>
<comment type="caution">
    <text evidence="1">The sequence shown here is derived from an EMBL/GenBank/DDBJ whole genome shotgun (WGS) entry which is preliminary data.</text>
</comment>
<evidence type="ECO:0000313" key="1">
    <source>
        <dbReference type="EMBL" id="KAH7656221.1"/>
    </source>
</evidence>
<protein>
    <submittedName>
        <fullName evidence="1">Translational repressor MPT5/PUF4 and related RNA-binding proteins (Puf superfamily) protein</fullName>
    </submittedName>
</protein>
<keyword evidence="2" id="KW-1185">Reference proteome</keyword>
<name>A0ACB7U7D0_DIOAL</name>
<dbReference type="EMBL" id="CM037028">
    <property type="protein sequence ID" value="KAH7656221.1"/>
    <property type="molecule type" value="Genomic_DNA"/>
</dbReference>
<reference evidence="2" key="1">
    <citation type="journal article" date="2022" name="Nat. Commun.">
        <title>Chromosome evolution and the genetic basis of agronomically important traits in greater yam.</title>
        <authorList>
            <person name="Bredeson J.V."/>
            <person name="Lyons J.B."/>
            <person name="Oniyinde I.O."/>
            <person name="Okereke N.R."/>
            <person name="Kolade O."/>
            <person name="Nnabue I."/>
            <person name="Nwadili C.O."/>
            <person name="Hribova E."/>
            <person name="Parker M."/>
            <person name="Nwogha J."/>
            <person name="Shu S."/>
            <person name="Carlson J."/>
            <person name="Kariba R."/>
            <person name="Muthemba S."/>
            <person name="Knop K."/>
            <person name="Barton G.J."/>
            <person name="Sherwood A.V."/>
            <person name="Lopez-Montes A."/>
            <person name="Asiedu R."/>
            <person name="Jamnadass R."/>
            <person name="Muchugi A."/>
            <person name="Goodstein D."/>
            <person name="Egesi C.N."/>
            <person name="Featherston J."/>
            <person name="Asfaw A."/>
            <person name="Simpson G.G."/>
            <person name="Dolezel J."/>
            <person name="Hendre P.S."/>
            <person name="Van Deynze A."/>
            <person name="Kumar P.L."/>
            <person name="Obidiegwu J.E."/>
            <person name="Bhattacharjee R."/>
            <person name="Rokhsar D.S."/>
        </authorList>
    </citation>
    <scope>NUCLEOTIDE SEQUENCE [LARGE SCALE GENOMIC DNA]</scope>
    <source>
        <strain evidence="2">cv. TDa95/00328</strain>
    </source>
</reference>
<gene>
    <name evidence="1" type="ORF">IHE45_18G063000</name>
</gene>